<proteinExistence type="predicted"/>
<dbReference type="InterPro" id="IPR002625">
    <property type="entry name" value="Smr_dom"/>
</dbReference>
<gene>
    <name evidence="3" type="ORF">Thpro_020412</name>
</gene>
<comment type="caution">
    <text evidence="3">The sequence shown here is derived from an EMBL/GenBank/DDBJ whole genome shotgun (WGS) entry which is preliminary data.</text>
</comment>
<dbReference type="Pfam" id="PF01713">
    <property type="entry name" value="Smr"/>
    <property type="match status" value="1"/>
</dbReference>
<accession>A0A1A6C813</accession>
<sequence>MSSSSHDDDKALFRQTVGRVRRIRADVLRPDHRPAPPARPLQPAPPASQMIEDSLQDPPDDPDLQPGDILSYARPGTSRQTVRRLRRGQYRIDAELDLHGLGLQEARQALLCFIREQQRRRMGCVRIIHGKGWRSGNQGPVLKPGVNHWLRQLDEVLAFASARPVDGGTGAVYVLLRANPN</sequence>
<reference evidence="3 4" key="1">
    <citation type="journal article" date="2014" name="Genome Announc.">
        <title>Draft Genome Sequence of the Iron-Oxidizing, Acidophilic, and Halotolerant 'Thiobacillus prosperus' Type Strain DSM 5130.</title>
        <authorList>
            <person name="Ossandon F.J."/>
            <person name="Cardenas J.P."/>
            <person name="Corbett M."/>
            <person name="Quatrini R."/>
            <person name="Holmes D.S."/>
            <person name="Watkin E."/>
        </authorList>
    </citation>
    <scope>NUCLEOTIDE SEQUENCE [LARGE SCALE GENOMIC DNA]</scope>
    <source>
        <strain evidence="3 4">DSM 5130</strain>
    </source>
</reference>
<evidence type="ECO:0000313" key="3">
    <source>
        <dbReference type="EMBL" id="OBS10696.1"/>
    </source>
</evidence>
<dbReference type="SMART" id="SM00463">
    <property type="entry name" value="SMR"/>
    <property type="match status" value="1"/>
</dbReference>
<keyword evidence="4" id="KW-1185">Reference proteome</keyword>
<evidence type="ECO:0000259" key="2">
    <source>
        <dbReference type="PROSITE" id="PS50828"/>
    </source>
</evidence>
<dbReference type="RefSeq" id="WP_038092027.1">
    <property type="nucleotide sequence ID" value="NZ_JQSG02000001.1"/>
</dbReference>
<feature type="domain" description="Smr" evidence="2">
    <location>
        <begin position="96"/>
        <end position="177"/>
    </location>
</feature>
<dbReference type="PANTHER" id="PTHR35562:SF2">
    <property type="entry name" value="DNA ENDONUCLEASE SMRA-RELATED"/>
    <property type="match status" value="1"/>
</dbReference>
<dbReference type="EMBL" id="JQSG02000001">
    <property type="protein sequence ID" value="OBS10696.1"/>
    <property type="molecule type" value="Genomic_DNA"/>
</dbReference>
<evidence type="ECO:0000313" key="4">
    <source>
        <dbReference type="Proteomes" id="UP000029273"/>
    </source>
</evidence>
<name>A0A1A6C813_9GAMM</name>
<dbReference type="AlphaFoldDB" id="A0A1A6C813"/>
<dbReference type="GO" id="GO:0004520">
    <property type="term" value="F:DNA endonuclease activity"/>
    <property type="evidence" value="ECO:0007669"/>
    <property type="project" value="TreeGrafter"/>
</dbReference>
<feature type="compositionally biased region" description="Acidic residues" evidence="1">
    <location>
        <begin position="54"/>
        <end position="63"/>
    </location>
</feature>
<dbReference type="PANTHER" id="PTHR35562">
    <property type="entry name" value="DNA ENDONUCLEASE SMRA-RELATED"/>
    <property type="match status" value="1"/>
</dbReference>
<dbReference type="InterPro" id="IPR036063">
    <property type="entry name" value="Smr_dom_sf"/>
</dbReference>
<dbReference type="Proteomes" id="UP000029273">
    <property type="component" value="Unassembled WGS sequence"/>
</dbReference>
<feature type="compositionally biased region" description="Basic and acidic residues" evidence="1">
    <location>
        <begin position="23"/>
        <end position="34"/>
    </location>
</feature>
<dbReference type="OrthoDB" id="9808881at2"/>
<dbReference type="Gene3D" id="3.30.1370.110">
    <property type="match status" value="1"/>
</dbReference>
<dbReference type="PROSITE" id="PS50828">
    <property type="entry name" value="SMR"/>
    <property type="match status" value="1"/>
</dbReference>
<protein>
    <recommendedName>
        <fullName evidence="2">Smr domain-containing protein</fullName>
    </recommendedName>
</protein>
<organism evidence="3 4">
    <name type="scientific">Acidihalobacter prosperus</name>
    <dbReference type="NCBI Taxonomy" id="160660"/>
    <lineage>
        <taxon>Bacteria</taxon>
        <taxon>Pseudomonadati</taxon>
        <taxon>Pseudomonadota</taxon>
        <taxon>Gammaproteobacteria</taxon>
        <taxon>Chromatiales</taxon>
        <taxon>Ectothiorhodospiraceae</taxon>
        <taxon>Acidihalobacter</taxon>
    </lineage>
</organism>
<feature type="compositionally biased region" description="Pro residues" evidence="1">
    <location>
        <begin position="35"/>
        <end position="46"/>
    </location>
</feature>
<feature type="region of interest" description="Disordered" evidence="1">
    <location>
        <begin position="23"/>
        <end position="78"/>
    </location>
</feature>
<evidence type="ECO:0000256" key="1">
    <source>
        <dbReference type="SAM" id="MobiDB-lite"/>
    </source>
</evidence>
<dbReference type="SUPFAM" id="SSF160443">
    <property type="entry name" value="SMR domain-like"/>
    <property type="match status" value="1"/>
</dbReference>